<feature type="compositionally biased region" description="Polar residues" evidence="4">
    <location>
        <begin position="537"/>
        <end position="563"/>
    </location>
</feature>
<dbReference type="EMBL" id="ML210403">
    <property type="protein sequence ID" value="TFK18420.1"/>
    <property type="molecule type" value="Genomic_DNA"/>
</dbReference>
<feature type="region of interest" description="Disordered" evidence="4">
    <location>
        <begin position="519"/>
        <end position="589"/>
    </location>
</feature>
<dbReference type="InterPro" id="IPR001680">
    <property type="entry name" value="WD40_rpt"/>
</dbReference>
<feature type="region of interest" description="Disordered" evidence="4">
    <location>
        <begin position="723"/>
        <end position="745"/>
    </location>
</feature>
<dbReference type="SMART" id="SM00320">
    <property type="entry name" value="WD40"/>
    <property type="match status" value="3"/>
</dbReference>
<organism evidence="5 6">
    <name type="scientific">Coprinopsis marcescibilis</name>
    <name type="common">Agaric fungus</name>
    <name type="synonym">Psathyrella marcescibilis</name>
    <dbReference type="NCBI Taxonomy" id="230819"/>
    <lineage>
        <taxon>Eukaryota</taxon>
        <taxon>Fungi</taxon>
        <taxon>Dikarya</taxon>
        <taxon>Basidiomycota</taxon>
        <taxon>Agaricomycotina</taxon>
        <taxon>Agaricomycetes</taxon>
        <taxon>Agaricomycetidae</taxon>
        <taxon>Agaricales</taxon>
        <taxon>Agaricineae</taxon>
        <taxon>Psathyrellaceae</taxon>
        <taxon>Coprinopsis</taxon>
    </lineage>
</organism>
<evidence type="ECO:0000256" key="1">
    <source>
        <dbReference type="ARBA" id="ARBA00022574"/>
    </source>
</evidence>
<gene>
    <name evidence="5" type="ORF">FA15DRAFT_660696</name>
</gene>
<name>A0A5C3KEH2_COPMA</name>
<dbReference type="STRING" id="230819.A0A5C3KEH2"/>
<dbReference type="Pfam" id="PF00400">
    <property type="entry name" value="WD40"/>
    <property type="match status" value="1"/>
</dbReference>
<sequence>MVQPIAAATLSALYFPSDLPQTPKRVKVPYTKDNGSRHLVPSVIQHRPRSIPMGRAVVHLTGAEPVSFMISYRSDMALPINKGLNHVLRGASWNGDLLIARVGKRLSFINMRGWSDSTLARKAVKLVELHSAPTLCLDISSDGQFVLSGGFDGIIFVWSKSLKKPIRISPKQGPITSVKWVNFNHWAGTVFFVAAGARGTLTLWRKSGRASAFSLDDQFTVMELPIESIDVHGRQIAVVGGHHLRIFSITAETPSRLVEVTDDLDGVVNGKIISEPDHILYRTVSFYDEGKGIIVGVLDAGVLIAWDLRSKRRQWRGILHHRIGAMAFNEPTKTLAVWNLQDGIHVYTIEDRPKLRLKLHVAIQRNVPVGLAFITDEILVAGSDNGEAYIWSLSDRRTTSTLRLSDPCPPFRRHSHNRLRFVRYAGAIHTAHMGFSTGRHISLILDDLDFMIRNLASVAETLQWLRGEIPTLGNRGFQAIRDLVARRNELNLKLNSPATPEEKARTRVARPGRLPSMITKTFPLVSQSAKSKRETPSVASSSRHSTPAFDNQNTGYDDSTAQEGPQLIPDAQSQKTQSQDEIGAHSRPTIRMKSHKIRSMNVIFHVFRYTGKTGEHLGSPHSFDSTEKQVKEATAGDLFVAVSGNLKAFWVMNSDNKWRHISEKEAHPTLSNHQLRISQGNPSWVTDKTGHIRAPCSPPPDAYGRSGSAPVIEAFFPFRNAHDARMEKPKRPSGQRGKPKERGWSLRPTLGWVDESYNRVQVANILLLDKDLC</sequence>
<evidence type="ECO:0000256" key="2">
    <source>
        <dbReference type="ARBA" id="ARBA00022737"/>
    </source>
</evidence>
<dbReference type="PANTHER" id="PTHR44019">
    <property type="entry name" value="WD REPEAT-CONTAINING PROTEIN 55"/>
    <property type="match status" value="1"/>
</dbReference>
<dbReference type="OrthoDB" id="3238562at2759"/>
<evidence type="ECO:0000256" key="4">
    <source>
        <dbReference type="SAM" id="MobiDB-lite"/>
    </source>
</evidence>
<evidence type="ECO:0000256" key="3">
    <source>
        <dbReference type="PROSITE-ProRule" id="PRU00221"/>
    </source>
</evidence>
<dbReference type="InterPro" id="IPR050505">
    <property type="entry name" value="WDR55/POC1"/>
</dbReference>
<accession>A0A5C3KEH2</accession>
<dbReference type="PROSITE" id="PS50082">
    <property type="entry name" value="WD_REPEATS_2"/>
    <property type="match status" value="1"/>
</dbReference>
<dbReference type="InterPro" id="IPR036322">
    <property type="entry name" value="WD40_repeat_dom_sf"/>
</dbReference>
<dbReference type="Gene3D" id="2.130.10.10">
    <property type="entry name" value="YVTN repeat-like/Quinoprotein amine dehydrogenase"/>
    <property type="match status" value="2"/>
</dbReference>
<keyword evidence="2" id="KW-0677">Repeat</keyword>
<dbReference type="SUPFAM" id="SSF50978">
    <property type="entry name" value="WD40 repeat-like"/>
    <property type="match status" value="1"/>
</dbReference>
<protein>
    <submittedName>
        <fullName evidence="5">WD40 repeat-like protein</fullName>
    </submittedName>
</protein>
<feature type="repeat" description="WD" evidence="3">
    <location>
        <begin position="127"/>
        <end position="159"/>
    </location>
</feature>
<keyword evidence="1 3" id="KW-0853">WD repeat</keyword>
<dbReference type="PANTHER" id="PTHR44019:SF8">
    <property type="entry name" value="POC1 CENTRIOLAR PROTEIN HOMOLOG"/>
    <property type="match status" value="1"/>
</dbReference>
<dbReference type="AlphaFoldDB" id="A0A5C3KEH2"/>
<evidence type="ECO:0000313" key="6">
    <source>
        <dbReference type="Proteomes" id="UP000307440"/>
    </source>
</evidence>
<dbReference type="Proteomes" id="UP000307440">
    <property type="component" value="Unassembled WGS sequence"/>
</dbReference>
<reference evidence="5 6" key="1">
    <citation type="journal article" date="2019" name="Nat. Ecol. Evol.">
        <title>Megaphylogeny resolves global patterns of mushroom evolution.</title>
        <authorList>
            <person name="Varga T."/>
            <person name="Krizsan K."/>
            <person name="Foldi C."/>
            <person name="Dima B."/>
            <person name="Sanchez-Garcia M."/>
            <person name="Sanchez-Ramirez S."/>
            <person name="Szollosi G.J."/>
            <person name="Szarkandi J.G."/>
            <person name="Papp V."/>
            <person name="Albert L."/>
            <person name="Andreopoulos W."/>
            <person name="Angelini C."/>
            <person name="Antonin V."/>
            <person name="Barry K.W."/>
            <person name="Bougher N.L."/>
            <person name="Buchanan P."/>
            <person name="Buyck B."/>
            <person name="Bense V."/>
            <person name="Catcheside P."/>
            <person name="Chovatia M."/>
            <person name="Cooper J."/>
            <person name="Damon W."/>
            <person name="Desjardin D."/>
            <person name="Finy P."/>
            <person name="Geml J."/>
            <person name="Haridas S."/>
            <person name="Hughes K."/>
            <person name="Justo A."/>
            <person name="Karasinski D."/>
            <person name="Kautmanova I."/>
            <person name="Kiss B."/>
            <person name="Kocsube S."/>
            <person name="Kotiranta H."/>
            <person name="LaButti K.M."/>
            <person name="Lechner B.E."/>
            <person name="Liimatainen K."/>
            <person name="Lipzen A."/>
            <person name="Lukacs Z."/>
            <person name="Mihaltcheva S."/>
            <person name="Morgado L.N."/>
            <person name="Niskanen T."/>
            <person name="Noordeloos M.E."/>
            <person name="Ohm R.A."/>
            <person name="Ortiz-Santana B."/>
            <person name="Ovrebo C."/>
            <person name="Racz N."/>
            <person name="Riley R."/>
            <person name="Savchenko A."/>
            <person name="Shiryaev A."/>
            <person name="Soop K."/>
            <person name="Spirin V."/>
            <person name="Szebenyi C."/>
            <person name="Tomsovsky M."/>
            <person name="Tulloss R.E."/>
            <person name="Uehling J."/>
            <person name="Grigoriev I.V."/>
            <person name="Vagvolgyi C."/>
            <person name="Papp T."/>
            <person name="Martin F.M."/>
            <person name="Miettinen O."/>
            <person name="Hibbett D.S."/>
            <person name="Nagy L.G."/>
        </authorList>
    </citation>
    <scope>NUCLEOTIDE SEQUENCE [LARGE SCALE GENOMIC DNA]</scope>
    <source>
        <strain evidence="5 6">CBS 121175</strain>
    </source>
</reference>
<dbReference type="PROSITE" id="PS50294">
    <property type="entry name" value="WD_REPEATS_REGION"/>
    <property type="match status" value="1"/>
</dbReference>
<proteinExistence type="predicted"/>
<dbReference type="InterPro" id="IPR015943">
    <property type="entry name" value="WD40/YVTN_repeat-like_dom_sf"/>
</dbReference>
<evidence type="ECO:0000313" key="5">
    <source>
        <dbReference type="EMBL" id="TFK18420.1"/>
    </source>
</evidence>
<feature type="compositionally biased region" description="Polar residues" evidence="4">
    <location>
        <begin position="571"/>
        <end position="580"/>
    </location>
</feature>
<keyword evidence="6" id="KW-1185">Reference proteome</keyword>